<dbReference type="WBParaSite" id="SVE_1655200.1">
    <property type="protein sequence ID" value="SVE_1655200.1"/>
    <property type="gene ID" value="SVE_1655200"/>
</dbReference>
<dbReference type="InterPro" id="IPR019422">
    <property type="entry name" value="7TM_GPCR_serpentine_rcpt_Srh"/>
</dbReference>
<keyword evidence="1" id="KW-0812">Transmembrane</keyword>
<reference evidence="2" key="1">
    <citation type="submission" date="2014-07" db="EMBL/GenBank/DDBJ databases">
        <authorList>
            <person name="Martin A.A"/>
            <person name="De Silva N."/>
        </authorList>
    </citation>
    <scope>NUCLEOTIDE SEQUENCE</scope>
</reference>
<keyword evidence="1" id="KW-0472">Membrane</keyword>
<dbReference type="Proteomes" id="UP000035680">
    <property type="component" value="Unassembled WGS sequence"/>
</dbReference>
<reference evidence="3" key="2">
    <citation type="submission" date="2015-08" db="UniProtKB">
        <authorList>
            <consortium name="WormBaseParasite"/>
        </authorList>
    </citation>
    <scope>IDENTIFICATION</scope>
</reference>
<keyword evidence="1" id="KW-1133">Transmembrane helix</keyword>
<feature type="transmembrane region" description="Helical" evidence="1">
    <location>
        <begin position="107"/>
        <end position="128"/>
    </location>
</feature>
<evidence type="ECO:0000256" key="1">
    <source>
        <dbReference type="SAM" id="Phobius"/>
    </source>
</evidence>
<dbReference type="Gene3D" id="1.20.1070.10">
    <property type="entry name" value="Rhodopsin 7-helix transmembrane proteins"/>
    <property type="match status" value="1"/>
</dbReference>
<dbReference type="SUPFAM" id="SSF81321">
    <property type="entry name" value="Family A G protein-coupled receptor-like"/>
    <property type="match status" value="1"/>
</dbReference>
<name>A0A0K0FW34_STRVS</name>
<accession>A0A0K0FW34</accession>
<dbReference type="Pfam" id="PF10318">
    <property type="entry name" value="7TM_GPCR_Srh"/>
    <property type="match status" value="1"/>
</dbReference>
<feature type="transmembrane region" description="Helical" evidence="1">
    <location>
        <begin position="140"/>
        <end position="163"/>
    </location>
</feature>
<organism evidence="2 3">
    <name type="scientific">Strongyloides venezuelensis</name>
    <name type="common">Threadworm</name>
    <dbReference type="NCBI Taxonomy" id="75913"/>
    <lineage>
        <taxon>Eukaryota</taxon>
        <taxon>Metazoa</taxon>
        <taxon>Ecdysozoa</taxon>
        <taxon>Nematoda</taxon>
        <taxon>Chromadorea</taxon>
        <taxon>Rhabditida</taxon>
        <taxon>Tylenchina</taxon>
        <taxon>Panagrolaimomorpha</taxon>
        <taxon>Strongyloidoidea</taxon>
        <taxon>Strongyloididae</taxon>
        <taxon>Strongyloides</taxon>
    </lineage>
</organism>
<dbReference type="AlphaFoldDB" id="A0A0K0FW34"/>
<feature type="transmembrane region" description="Helical" evidence="1">
    <location>
        <begin position="56"/>
        <end position="80"/>
    </location>
</feature>
<sequence>MYSITVTSLPAVLCFIAVNKPVPEEVIYNHFLLNNYDTSMLEKNSFSICNNLNSTIMYTMISSLILFFIINYVLVIILYIKYHLYMKEYNSIMSNHTKRMHKEFNRLLLLQSVIPTFIIGIPVLYYVICLLFQNYEMAELFGTTIQQITSSVCYVNPLLYLVVSRRNRQYLKNYFEKVVYVLTKCNFKYFGRNIVVGSASRNMG</sequence>
<protein>
    <submittedName>
        <fullName evidence="3">G_PROTEIN_RECEP_F1_2 domain-containing protein</fullName>
    </submittedName>
</protein>
<keyword evidence="2" id="KW-1185">Reference proteome</keyword>
<evidence type="ECO:0000313" key="3">
    <source>
        <dbReference type="WBParaSite" id="SVE_1655200.1"/>
    </source>
</evidence>
<proteinExistence type="predicted"/>
<evidence type="ECO:0000313" key="2">
    <source>
        <dbReference type="Proteomes" id="UP000035680"/>
    </source>
</evidence>